<dbReference type="CDD" id="cd00995">
    <property type="entry name" value="PBP2_NikA_DppA_OppA_like"/>
    <property type="match status" value="1"/>
</dbReference>
<dbReference type="Gene3D" id="3.10.105.10">
    <property type="entry name" value="Dipeptide-binding Protein, Domain 3"/>
    <property type="match status" value="1"/>
</dbReference>
<dbReference type="PANTHER" id="PTHR30290:SF83">
    <property type="entry name" value="ABC TRANSPORTER SUBSTRATE-BINDING PROTEIN"/>
    <property type="match status" value="1"/>
</dbReference>
<organism evidence="2 3">
    <name type="scientific">Atopobium deltae</name>
    <dbReference type="NCBI Taxonomy" id="1393034"/>
    <lineage>
        <taxon>Bacteria</taxon>
        <taxon>Bacillati</taxon>
        <taxon>Actinomycetota</taxon>
        <taxon>Coriobacteriia</taxon>
        <taxon>Coriobacteriales</taxon>
        <taxon>Atopobiaceae</taxon>
        <taxon>Atopobium</taxon>
    </lineage>
</organism>
<keyword evidence="3" id="KW-1185">Reference proteome</keyword>
<dbReference type="GO" id="GO:0015833">
    <property type="term" value="P:peptide transport"/>
    <property type="evidence" value="ECO:0007669"/>
    <property type="project" value="TreeGrafter"/>
</dbReference>
<evidence type="ECO:0000313" key="3">
    <source>
        <dbReference type="Proteomes" id="UP000070675"/>
    </source>
</evidence>
<protein>
    <submittedName>
        <fullName evidence="2">Tat pathway signal sequence domain protein</fullName>
    </submittedName>
</protein>
<dbReference type="InterPro" id="IPR039424">
    <property type="entry name" value="SBP_5"/>
</dbReference>
<dbReference type="Gene3D" id="3.90.76.10">
    <property type="entry name" value="Dipeptide-binding Protein, Domain 1"/>
    <property type="match status" value="1"/>
</dbReference>
<gene>
    <name evidence="2" type="ORF">HMPREF3192_00019</name>
</gene>
<name>A0A133XXH9_9ACTN</name>
<evidence type="ECO:0000259" key="1">
    <source>
        <dbReference type="Pfam" id="PF00496"/>
    </source>
</evidence>
<dbReference type="GO" id="GO:0042597">
    <property type="term" value="C:periplasmic space"/>
    <property type="evidence" value="ECO:0007669"/>
    <property type="project" value="UniProtKB-ARBA"/>
</dbReference>
<dbReference type="GO" id="GO:0043190">
    <property type="term" value="C:ATP-binding cassette (ABC) transporter complex"/>
    <property type="evidence" value="ECO:0007669"/>
    <property type="project" value="InterPro"/>
</dbReference>
<proteinExistence type="predicted"/>
<reference evidence="3" key="1">
    <citation type="submission" date="2016-01" db="EMBL/GenBank/DDBJ databases">
        <authorList>
            <person name="Mitreva M."/>
            <person name="Pepin K.H."/>
            <person name="Mihindukulasuriya K.A."/>
            <person name="Fulton R."/>
            <person name="Fronick C."/>
            <person name="O'Laughlin M."/>
            <person name="Miner T."/>
            <person name="Herter B."/>
            <person name="Rosa B.A."/>
            <person name="Cordes M."/>
            <person name="Tomlinson C."/>
            <person name="Wollam A."/>
            <person name="Palsikar V.B."/>
            <person name="Mardis E.R."/>
            <person name="Wilson R.K."/>
        </authorList>
    </citation>
    <scope>NUCLEOTIDE SEQUENCE [LARGE SCALE GENOMIC DNA]</scope>
    <source>
        <strain evidence="3">DNF00019</strain>
    </source>
</reference>
<accession>A0A133XXH9</accession>
<dbReference type="InterPro" id="IPR000914">
    <property type="entry name" value="SBP_5_dom"/>
</dbReference>
<dbReference type="EMBL" id="LSCR01000001">
    <property type="protein sequence ID" value="KXB35614.1"/>
    <property type="molecule type" value="Genomic_DNA"/>
</dbReference>
<dbReference type="PATRIC" id="fig|1393034.3.peg.16"/>
<dbReference type="PANTHER" id="PTHR30290">
    <property type="entry name" value="PERIPLASMIC BINDING COMPONENT OF ABC TRANSPORTER"/>
    <property type="match status" value="1"/>
</dbReference>
<dbReference type="GO" id="GO:1904680">
    <property type="term" value="F:peptide transmembrane transporter activity"/>
    <property type="evidence" value="ECO:0007669"/>
    <property type="project" value="TreeGrafter"/>
</dbReference>
<dbReference type="Proteomes" id="UP000070675">
    <property type="component" value="Unassembled WGS sequence"/>
</dbReference>
<dbReference type="STRING" id="1393034.HMPREF3192_00019"/>
<comment type="caution">
    <text evidence="2">The sequence shown here is derived from an EMBL/GenBank/DDBJ whole genome shotgun (WGS) entry which is preliminary data.</text>
</comment>
<dbReference type="PROSITE" id="PS51318">
    <property type="entry name" value="TAT"/>
    <property type="match status" value="1"/>
</dbReference>
<dbReference type="Pfam" id="PF00496">
    <property type="entry name" value="SBP_bac_5"/>
    <property type="match status" value="1"/>
</dbReference>
<dbReference type="AlphaFoldDB" id="A0A133XXH9"/>
<dbReference type="PIRSF" id="PIRSF002741">
    <property type="entry name" value="MppA"/>
    <property type="match status" value="1"/>
</dbReference>
<dbReference type="Gene3D" id="3.40.190.10">
    <property type="entry name" value="Periplasmic binding protein-like II"/>
    <property type="match status" value="1"/>
</dbReference>
<evidence type="ECO:0000313" key="2">
    <source>
        <dbReference type="EMBL" id="KXB35614.1"/>
    </source>
</evidence>
<sequence length="566" mass="62542">MDPVSMCRDKLVIPTYWIQEEEPMADKLMIGRRTFIKGTLAASALAALAACKNTGGAAGGSKKGGTMKFFITEPVAIDPYNVQESEGTQVEHCLFDSLTFFDWKKKELVPMAAASWKGNDDATEFTFTLVKGAKFHNGEPVDSKSFKRAWERILDTKMKTPSEIAYHLDPIVGAAEMKEGKATELAGVECPDDLTLVVKMVAPTADFPYIVSHPGLAPVPQAALDDPDAFLLAPIGNGPFKMKGKWESGQYIDVVRFDDYYGEKAKLDGVHFSIQKDPNTGFNEFTAGNLDFTHIPTGRIGETIKQYGKADDGYTATPGKQTLTGTCASIYYLVMNLQDKTMSDINVRRAISLAINRQNINDTLYEGSRTVADGLFPSLIDDSKDNIWPYAKYDPEAAKKIVKDNNLTGTELVLSYNTGGGHEDLMTIILGDLEKVGFKVKQNTLEWAAYLSKLGDGSISLGRLGWNADYPTMDNFIYPNFYSKAENNYSKYNNPEVDKEILAARQITDDAKRREAYRKINKMIGEDVPIIPIFFYANSHVASANVGSVYFSPVQNADFARAEMKA</sequence>
<dbReference type="InterPro" id="IPR030678">
    <property type="entry name" value="Peptide/Ni-bd"/>
</dbReference>
<dbReference type="SUPFAM" id="SSF53850">
    <property type="entry name" value="Periplasmic binding protein-like II"/>
    <property type="match status" value="1"/>
</dbReference>
<feature type="domain" description="Solute-binding protein family 5" evidence="1">
    <location>
        <begin position="107"/>
        <end position="487"/>
    </location>
</feature>
<dbReference type="InterPro" id="IPR006311">
    <property type="entry name" value="TAT_signal"/>
</dbReference>